<dbReference type="KEGG" id="afun:125775164"/>
<dbReference type="VEuPathDB" id="VectorBase:AFUN2_004651"/>
<dbReference type="Gene3D" id="2.130.10.10">
    <property type="entry name" value="YVTN repeat-like/Quinoprotein amine dehydrogenase"/>
    <property type="match status" value="2"/>
</dbReference>
<dbReference type="Pfam" id="PF24796">
    <property type="entry name" value="WDR55"/>
    <property type="match status" value="1"/>
</dbReference>
<feature type="repeat" description="WD" evidence="5">
    <location>
        <begin position="273"/>
        <end position="313"/>
    </location>
</feature>
<dbReference type="SUPFAM" id="SSF50978">
    <property type="entry name" value="WD40 repeat-like"/>
    <property type="match status" value="1"/>
</dbReference>
<dbReference type="AlphaFoldDB" id="A0A1Y9HDW9"/>
<feature type="compositionally biased region" description="Low complexity" evidence="6">
    <location>
        <begin position="110"/>
        <end position="119"/>
    </location>
</feature>
<evidence type="ECO:0000256" key="4">
    <source>
        <dbReference type="ARBA" id="ARBA00023478"/>
    </source>
</evidence>
<dbReference type="SMART" id="SM00320">
    <property type="entry name" value="WD40"/>
    <property type="match status" value="4"/>
</dbReference>
<dbReference type="EnsemblMetazoa" id="AFUN016453-RA">
    <property type="protein sequence ID" value="AFUN016453-PA"/>
    <property type="gene ID" value="AFUN016453"/>
</dbReference>
<comment type="similarity">
    <text evidence="1">Belongs to the WD repeat WDR55 family.</text>
</comment>
<evidence type="ECO:0000256" key="5">
    <source>
        <dbReference type="PROSITE-ProRule" id="PRU00221"/>
    </source>
</evidence>
<keyword evidence="3" id="KW-0677">Repeat</keyword>
<feature type="compositionally biased region" description="Basic and acidic residues" evidence="6">
    <location>
        <begin position="88"/>
        <end position="105"/>
    </location>
</feature>
<sequence length="515" mass="57069">MRNFHSPYFRDSSDSEDDVEIDIEQLGIPHFLTARTEELIDLVEYSSDGEDGYIGTPGLSVMDDTDSDDTYEEIDDSQMSDTSSGSDMEERATDAASGNKEEPAKRASNGEGTSDSDSGSDTEERATDAANGNKDGQAKKTPEGECTSESGPSHRVIDDYDEEMEDDEVIKAIISEIKKPRSKPPDIQTEDFVVDLSFHPSKDILAVGTSVGDVLMYKYANEQNVLAATHELHTKAVRCVEFTRDGRSIISTGRERSIVVADTETGKFKRFWEAAHDEPVYSMAVLGEHLFATGDDDGTVKLWDLRQKDAVFSLRPVEDFISSILSNGLQQKYLLMTSGDGLLTTINIAQRKMYVQSEPYEEELNCMGTFKRESKLVVGTSKGNYYTFNWGQFAYHCDAFTGPKASANRMVPITEQIAVMAGEDGIIRAVHLVPGRVLGIVGQHSMAIDTMDISGSGELIATSSHDNDVRFWNIKYFEEFDGIKYNSKPDQRALKHNLPSSQRVNAKDFFAGLNE</sequence>
<protein>
    <recommendedName>
        <fullName evidence="4">WD repeat-containing protein 55 homolog</fullName>
    </recommendedName>
</protein>
<evidence type="ECO:0000256" key="6">
    <source>
        <dbReference type="SAM" id="MobiDB-lite"/>
    </source>
</evidence>
<name>A0A1Y9HDW9_ANOFN</name>
<evidence type="ECO:0000256" key="3">
    <source>
        <dbReference type="ARBA" id="ARBA00022737"/>
    </source>
</evidence>
<dbReference type="STRING" id="62324.A0A1Y9HDW9"/>
<evidence type="ECO:0000256" key="2">
    <source>
        <dbReference type="ARBA" id="ARBA00022574"/>
    </source>
</evidence>
<evidence type="ECO:0000313" key="7">
    <source>
        <dbReference type="EnsemblMetazoa" id="AFUN016453-PA"/>
    </source>
</evidence>
<dbReference type="InterPro" id="IPR019775">
    <property type="entry name" value="WD40_repeat_CS"/>
</dbReference>
<feature type="compositionally biased region" description="Acidic residues" evidence="6">
    <location>
        <begin position="63"/>
        <end position="78"/>
    </location>
</feature>
<dbReference type="GeneID" id="125775164"/>
<dbReference type="PROSITE" id="PS50082">
    <property type="entry name" value="WD_REPEATS_2"/>
    <property type="match status" value="2"/>
</dbReference>
<dbReference type="PANTHER" id="PTHR44019">
    <property type="entry name" value="WD REPEAT-CONTAINING PROTEIN 55"/>
    <property type="match status" value="1"/>
</dbReference>
<organism evidence="7">
    <name type="scientific">Anopheles funestus</name>
    <name type="common">African malaria mosquito</name>
    <dbReference type="NCBI Taxonomy" id="62324"/>
    <lineage>
        <taxon>Eukaryota</taxon>
        <taxon>Metazoa</taxon>
        <taxon>Ecdysozoa</taxon>
        <taxon>Arthropoda</taxon>
        <taxon>Hexapoda</taxon>
        <taxon>Insecta</taxon>
        <taxon>Pterygota</taxon>
        <taxon>Neoptera</taxon>
        <taxon>Endopterygota</taxon>
        <taxon>Diptera</taxon>
        <taxon>Nematocera</taxon>
        <taxon>Culicoidea</taxon>
        <taxon>Culicidae</taxon>
        <taxon>Anophelinae</taxon>
        <taxon>Anopheles</taxon>
    </lineage>
</organism>
<dbReference type="PANTHER" id="PTHR44019:SF20">
    <property type="entry name" value="WD REPEAT-CONTAINING PROTEIN 55"/>
    <property type="match status" value="1"/>
</dbReference>
<dbReference type="OrthoDB" id="2288928at2759"/>
<dbReference type="InterPro" id="IPR015943">
    <property type="entry name" value="WD40/YVTN_repeat-like_dom_sf"/>
</dbReference>
<reference evidence="7" key="1">
    <citation type="submission" date="2020-05" db="UniProtKB">
        <authorList>
            <consortium name="EnsemblMetazoa"/>
        </authorList>
    </citation>
    <scope>IDENTIFICATION</scope>
    <source>
        <strain evidence="7">FUMOZ</strain>
    </source>
</reference>
<dbReference type="VEuPathDB" id="VectorBase:AFUN016453"/>
<dbReference type="InterPro" id="IPR050505">
    <property type="entry name" value="WDR55/POC1"/>
</dbReference>
<keyword evidence="2 5" id="KW-0853">WD repeat</keyword>
<dbReference type="PROSITE" id="PS50294">
    <property type="entry name" value="WD_REPEATS_REGION"/>
    <property type="match status" value="2"/>
</dbReference>
<dbReference type="InterPro" id="IPR036322">
    <property type="entry name" value="WD40_repeat_dom_sf"/>
</dbReference>
<dbReference type="InterPro" id="IPR001680">
    <property type="entry name" value="WD40_rpt"/>
</dbReference>
<feature type="repeat" description="WD" evidence="5">
    <location>
        <begin position="441"/>
        <end position="475"/>
    </location>
</feature>
<accession>A0A1Y9HDW9</accession>
<proteinExistence type="inferred from homology"/>
<dbReference type="PROSITE" id="PS00678">
    <property type="entry name" value="WD_REPEATS_1"/>
    <property type="match status" value="1"/>
</dbReference>
<evidence type="ECO:0000256" key="1">
    <source>
        <dbReference type="ARBA" id="ARBA00007625"/>
    </source>
</evidence>
<feature type="region of interest" description="Disordered" evidence="6">
    <location>
        <begin position="47"/>
        <end position="162"/>
    </location>
</feature>
<dbReference type="RefSeq" id="XP_049301663.1">
    <property type="nucleotide sequence ID" value="XM_049445706.1"/>
</dbReference>